<dbReference type="EMBL" id="OX365700">
    <property type="protein sequence ID" value="CAI4030259.1"/>
    <property type="molecule type" value="Genomic_DNA"/>
</dbReference>
<feature type="compositionally biased region" description="Polar residues" evidence="1">
    <location>
        <begin position="99"/>
        <end position="109"/>
    </location>
</feature>
<evidence type="ECO:0000313" key="2">
    <source>
        <dbReference type="EMBL" id="CAI4030259.1"/>
    </source>
</evidence>
<feature type="region of interest" description="Disordered" evidence="1">
    <location>
        <begin position="99"/>
        <end position="147"/>
    </location>
</feature>
<evidence type="ECO:0000256" key="1">
    <source>
        <dbReference type="SAM" id="MobiDB-lite"/>
    </source>
</evidence>
<dbReference type="KEGG" id="nti:DNFV4_00687"/>
<keyword evidence="3" id="KW-1185">Reference proteome</keyword>
<sequence length="210" mass="22545">MGLNWRHGVGLLLTIFWTVPALGQTFSSGSTGALGAFNPASNTTVVLPADGILNYTTVNIPAGVTVTFQPNSANTPVTLLAQGDVTIAGTINVSGTNAAPATGSGSTPIAGSPGDRAGSRVARGHAWRGTPGRDRGAGAGRRERRPMVERDHRRWVLRRGRDVCEPHPVIRRIGRGWRGGRYHDLGRGRGRRRGRDCHRLDHSNYDFPWG</sequence>
<dbReference type="AlphaFoldDB" id="A0AA86T1J4"/>
<organism evidence="2 3">
    <name type="scientific">Nitrospira tepida</name>
    <dbReference type="NCBI Taxonomy" id="2973512"/>
    <lineage>
        <taxon>Bacteria</taxon>
        <taxon>Pseudomonadati</taxon>
        <taxon>Nitrospirota</taxon>
        <taxon>Nitrospiria</taxon>
        <taxon>Nitrospirales</taxon>
        <taxon>Nitrospiraceae</taxon>
        <taxon>Nitrospira</taxon>
    </lineage>
</organism>
<accession>A0AA86T1J4</accession>
<protein>
    <submittedName>
        <fullName evidence="2">Uncharacterized protein</fullName>
    </submittedName>
</protein>
<reference evidence="2" key="1">
    <citation type="submission" date="2022-10" db="EMBL/GenBank/DDBJ databases">
        <authorList>
            <person name="Koch H."/>
        </authorList>
    </citation>
    <scope>NUCLEOTIDE SEQUENCE</scope>
    <source>
        <strain evidence="2">DNF</strain>
    </source>
</reference>
<name>A0AA86T1J4_9BACT</name>
<proteinExistence type="predicted"/>
<evidence type="ECO:0000313" key="3">
    <source>
        <dbReference type="Proteomes" id="UP001179121"/>
    </source>
</evidence>
<gene>
    <name evidence="2" type="ORF">DNFV4_00687</name>
</gene>
<dbReference type="Proteomes" id="UP001179121">
    <property type="component" value="Chromosome"/>
</dbReference>
<dbReference type="RefSeq" id="WP_289267255.1">
    <property type="nucleotide sequence ID" value="NZ_OX365700.1"/>
</dbReference>